<comment type="caution">
    <text evidence="2">The sequence shown here is derived from an EMBL/GenBank/DDBJ whole genome shotgun (WGS) entry which is preliminary data.</text>
</comment>
<gene>
    <name evidence="2" type="ORF">PR048_031255</name>
</gene>
<dbReference type="PANTHER" id="PTHR47272:SF1">
    <property type="entry name" value="PIGGYBAC TRANSPOSABLE ELEMENT-DERIVED PROTEIN 3-LIKE"/>
    <property type="match status" value="1"/>
</dbReference>
<protein>
    <recommendedName>
        <fullName evidence="4">Transposase</fullName>
    </recommendedName>
</protein>
<evidence type="ECO:0000256" key="1">
    <source>
        <dbReference type="SAM" id="MobiDB-lite"/>
    </source>
</evidence>
<evidence type="ECO:0008006" key="4">
    <source>
        <dbReference type="Google" id="ProtNLM"/>
    </source>
</evidence>
<evidence type="ECO:0000313" key="2">
    <source>
        <dbReference type="EMBL" id="KAJ8867453.1"/>
    </source>
</evidence>
<dbReference type="EMBL" id="JARBHB010000015">
    <property type="protein sequence ID" value="KAJ8867453.1"/>
    <property type="molecule type" value="Genomic_DNA"/>
</dbReference>
<organism evidence="2 3">
    <name type="scientific">Dryococelus australis</name>
    <dbReference type="NCBI Taxonomy" id="614101"/>
    <lineage>
        <taxon>Eukaryota</taxon>
        <taxon>Metazoa</taxon>
        <taxon>Ecdysozoa</taxon>
        <taxon>Arthropoda</taxon>
        <taxon>Hexapoda</taxon>
        <taxon>Insecta</taxon>
        <taxon>Pterygota</taxon>
        <taxon>Neoptera</taxon>
        <taxon>Polyneoptera</taxon>
        <taxon>Phasmatodea</taxon>
        <taxon>Verophasmatodea</taxon>
        <taxon>Anareolatae</taxon>
        <taxon>Phasmatidae</taxon>
        <taxon>Eurycanthinae</taxon>
        <taxon>Dryococelus</taxon>
    </lineage>
</organism>
<dbReference type="Proteomes" id="UP001159363">
    <property type="component" value="Chromosome 14"/>
</dbReference>
<reference evidence="2 3" key="1">
    <citation type="submission" date="2023-02" db="EMBL/GenBank/DDBJ databases">
        <title>LHISI_Scaffold_Assembly.</title>
        <authorList>
            <person name="Stuart O.P."/>
            <person name="Cleave R."/>
            <person name="Magrath M.J.L."/>
            <person name="Mikheyev A.S."/>
        </authorList>
    </citation>
    <scope>NUCLEOTIDE SEQUENCE [LARGE SCALE GENOMIC DNA]</scope>
    <source>
        <strain evidence="2">Daus_M_001</strain>
        <tissue evidence="2">Leg muscle</tissue>
    </source>
</reference>
<proteinExistence type="predicted"/>
<dbReference type="PANTHER" id="PTHR47272">
    <property type="entry name" value="DDE_TNP_1_7 DOMAIN-CONTAINING PROTEIN"/>
    <property type="match status" value="1"/>
</dbReference>
<evidence type="ECO:0000313" key="3">
    <source>
        <dbReference type="Proteomes" id="UP001159363"/>
    </source>
</evidence>
<accession>A0ABQ9G5G7</accession>
<feature type="region of interest" description="Disordered" evidence="1">
    <location>
        <begin position="271"/>
        <end position="291"/>
    </location>
</feature>
<sequence>MSRNRLDKFRNDFHASDNDKMKPRDDPEYDKLFKVRPFLDKVRNNFSCVEAEEHNLVDEAYFPKTICEKQAPQMGYQSLYQSRMQWIVYDFEICNGKGRVINISSLGISGGTGGLPKNKHFKVFTDNWFTLYGLICALKEVGIMADFKVGRVSHDYRTESEQNIIALKWFDNRSVHLVSSFKGEKKTQWNLSNIDPWQSDSTLTLPDLLLCNIGVKIFDLRIVFHLTDMCVVNAWLLYRRHCTQRGFTKHLPILALRSDMAHALLKPGHSVVRKRGRPSQDSPTPSAVKKRAPLIPNPVDEVRFDNTGHWPEHLANKQRYKLCIKAYSRVKCSKCDKALCFTKDKNCYLKYHGWSPRYYNGSKRSRTIYLSKSRHSAVKRSASLAKIKCCGGGGRVERLDFAISVDKNLGRSLRAKQLNLFGVATMPREVEQSWAARFSLPSEDFTLTTGGFLFTRRRERPRERERVAHWALPPLLSRRRLMTVLSSCRPIILVHRLGCASIIGRH</sequence>
<keyword evidence="3" id="KW-1185">Reference proteome</keyword>
<name>A0ABQ9G5G7_9NEOP</name>